<dbReference type="GO" id="GO:0008843">
    <property type="term" value="F:endochitinase activity"/>
    <property type="evidence" value="ECO:0007669"/>
    <property type="project" value="UniProtKB-EC"/>
</dbReference>
<dbReference type="PROSITE" id="PS01095">
    <property type="entry name" value="GH18_1"/>
    <property type="match status" value="1"/>
</dbReference>
<evidence type="ECO:0000256" key="5">
    <source>
        <dbReference type="ARBA" id="ARBA00023024"/>
    </source>
</evidence>
<dbReference type="InterPro" id="IPR001119">
    <property type="entry name" value="SLH_dom"/>
</dbReference>
<comment type="catalytic activity">
    <reaction evidence="1">
        <text>Random endo-hydrolysis of N-acetyl-beta-D-glucosaminide (1-&gt;4)-beta-linkages in chitin and chitodextrins.</text>
        <dbReference type="EC" id="3.2.1.14"/>
    </reaction>
</comment>
<evidence type="ECO:0000313" key="11">
    <source>
        <dbReference type="EMBL" id="HJC40891.1"/>
    </source>
</evidence>
<dbReference type="EMBL" id="DWWJ01000092">
    <property type="protein sequence ID" value="HJC40891.1"/>
    <property type="molecule type" value="Genomic_DNA"/>
</dbReference>
<dbReference type="AlphaFoldDB" id="A0A9D2T0H7"/>
<dbReference type="PROSITE" id="PS51272">
    <property type="entry name" value="SLH"/>
    <property type="match status" value="2"/>
</dbReference>
<dbReference type="Gene3D" id="3.20.20.80">
    <property type="entry name" value="Glycosidases"/>
    <property type="match status" value="1"/>
</dbReference>
<dbReference type="PROSITE" id="PS51910">
    <property type="entry name" value="GH18_2"/>
    <property type="match status" value="1"/>
</dbReference>
<evidence type="ECO:0000256" key="2">
    <source>
        <dbReference type="ARBA" id="ARBA00012729"/>
    </source>
</evidence>
<dbReference type="InterPro" id="IPR011583">
    <property type="entry name" value="Chitinase_II/V-like_cat"/>
</dbReference>
<dbReference type="Proteomes" id="UP000823882">
    <property type="component" value="Unassembled WGS sequence"/>
</dbReference>
<dbReference type="SMART" id="SM00636">
    <property type="entry name" value="Glyco_18"/>
    <property type="match status" value="1"/>
</dbReference>
<comment type="similarity">
    <text evidence="8">Belongs to the glycosyl hydrolase 18 family.</text>
</comment>
<dbReference type="Gene3D" id="3.10.50.10">
    <property type="match status" value="1"/>
</dbReference>
<accession>A0A9D2T0H7</accession>
<keyword evidence="5" id="KW-0146">Chitin degradation</keyword>
<feature type="domain" description="SLH" evidence="9">
    <location>
        <begin position="387"/>
        <end position="450"/>
    </location>
</feature>
<dbReference type="InterPro" id="IPR001579">
    <property type="entry name" value="Glyco_hydro_18_chit_AS"/>
</dbReference>
<evidence type="ECO:0000256" key="7">
    <source>
        <dbReference type="RuleBase" id="RU000489"/>
    </source>
</evidence>
<dbReference type="Pfam" id="PF00704">
    <property type="entry name" value="Glyco_hydro_18"/>
    <property type="match status" value="1"/>
</dbReference>
<feature type="domain" description="GH18" evidence="10">
    <location>
        <begin position="1"/>
        <end position="318"/>
    </location>
</feature>
<reference evidence="11" key="2">
    <citation type="submission" date="2021-04" db="EMBL/GenBank/DDBJ databases">
        <authorList>
            <person name="Gilroy R."/>
        </authorList>
    </citation>
    <scope>NUCLEOTIDE SEQUENCE</scope>
    <source>
        <strain evidence="11">CHK186-1790</strain>
    </source>
</reference>
<evidence type="ECO:0000256" key="8">
    <source>
        <dbReference type="RuleBase" id="RU004453"/>
    </source>
</evidence>
<sequence length="512" mass="55647">MIDPDTGTLALGDPAQDRKNFAALRDLREAWPHLKLLVSVGGWDYSTYFSDVASTAARRETFAQSCVDFLVEHGLDGIDLDWEYPVSGGLPGTVHRPQDKKNFTLLLQAIRTKLDRQGRRDGKRYSLTIAGAAGADYLNKIEPEAVAELVDHIFLMAYDIHGPWDRYADLNAPLYTPSEDSPQYQNSVSDSIQRYLQRGVPAEKLVLGMPLYGYCYQGVSSRNHGLYSSYDSASSVPYRTLVSQYLSDPAYQQLRHEEAQVPYLYGNGSFVTYEDPQSMAAKGALAREEGLGGIGFWELSQDSGSTLVESAVDAFTGGGGTAIPEEGGSGGFLDVSPEDWFHEAVEYVSQQGWMTGTSASRFSPHLATSRGMLVTILHRLAGTPEAPAAHFPDLSAGAYYQEAVAWAAAEGIVEGYDDGRFGPDDPVTREQTAAILFRFADWQGRDTSGRAGLEDFRDGDQVSPYAREAVAWAVEAGLLTGRGEDTLAPGGTASRAETAALLVRFSPDQEAA</sequence>
<comment type="caution">
    <text evidence="11">The sequence shown here is derived from an EMBL/GenBank/DDBJ whole genome shotgun (WGS) entry which is preliminary data.</text>
</comment>
<evidence type="ECO:0000256" key="3">
    <source>
        <dbReference type="ARBA" id="ARBA00022737"/>
    </source>
</evidence>
<dbReference type="SUPFAM" id="SSF51445">
    <property type="entry name" value="(Trans)glycosidases"/>
    <property type="match status" value="1"/>
</dbReference>
<dbReference type="PANTHER" id="PTHR11177:SF317">
    <property type="entry name" value="CHITINASE 12-RELATED"/>
    <property type="match status" value="1"/>
</dbReference>
<dbReference type="PANTHER" id="PTHR11177">
    <property type="entry name" value="CHITINASE"/>
    <property type="match status" value="1"/>
</dbReference>
<evidence type="ECO:0000259" key="10">
    <source>
        <dbReference type="PROSITE" id="PS51910"/>
    </source>
</evidence>
<reference evidence="11" key="1">
    <citation type="journal article" date="2021" name="PeerJ">
        <title>Extensive microbial diversity within the chicken gut microbiome revealed by metagenomics and culture.</title>
        <authorList>
            <person name="Gilroy R."/>
            <person name="Ravi A."/>
            <person name="Getino M."/>
            <person name="Pursley I."/>
            <person name="Horton D.L."/>
            <person name="Alikhan N.F."/>
            <person name="Baker D."/>
            <person name="Gharbi K."/>
            <person name="Hall N."/>
            <person name="Watson M."/>
            <person name="Adriaenssens E.M."/>
            <person name="Foster-Nyarko E."/>
            <person name="Jarju S."/>
            <person name="Secka A."/>
            <person name="Antonio M."/>
            <person name="Oren A."/>
            <person name="Chaudhuri R.R."/>
            <person name="La Ragione R."/>
            <person name="Hildebrand F."/>
            <person name="Pallen M.J."/>
        </authorList>
    </citation>
    <scope>NUCLEOTIDE SEQUENCE</scope>
    <source>
        <strain evidence="11">CHK186-1790</strain>
    </source>
</reference>
<name>A0A9D2T0H7_9FIRM</name>
<dbReference type="InterPro" id="IPR029070">
    <property type="entry name" value="Chitinase_insertion_sf"/>
</dbReference>
<feature type="domain" description="SLH" evidence="9">
    <location>
        <begin position="453"/>
        <end position="512"/>
    </location>
</feature>
<evidence type="ECO:0000313" key="12">
    <source>
        <dbReference type="Proteomes" id="UP000823882"/>
    </source>
</evidence>
<evidence type="ECO:0000256" key="6">
    <source>
        <dbReference type="ARBA" id="ARBA00023295"/>
    </source>
</evidence>
<dbReference type="GO" id="GO:0005975">
    <property type="term" value="P:carbohydrate metabolic process"/>
    <property type="evidence" value="ECO:0007669"/>
    <property type="project" value="InterPro"/>
</dbReference>
<dbReference type="SUPFAM" id="SSF54556">
    <property type="entry name" value="Chitinase insertion domain"/>
    <property type="match status" value="1"/>
</dbReference>
<dbReference type="Pfam" id="PF00395">
    <property type="entry name" value="SLH"/>
    <property type="match status" value="3"/>
</dbReference>
<organism evidence="11 12">
    <name type="scientific">Candidatus Intestinimonas pullistercoris</name>
    <dbReference type="NCBI Taxonomy" id="2838623"/>
    <lineage>
        <taxon>Bacteria</taxon>
        <taxon>Bacillati</taxon>
        <taxon>Bacillota</taxon>
        <taxon>Clostridia</taxon>
        <taxon>Eubacteriales</taxon>
        <taxon>Intestinimonas</taxon>
    </lineage>
</organism>
<dbReference type="InterPro" id="IPR050314">
    <property type="entry name" value="Glycosyl_Hydrlase_18"/>
</dbReference>
<gene>
    <name evidence="11" type="ORF">H9701_04990</name>
</gene>
<dbReference type="CDD" id="cd06548">
    <property type="entry name" value="GH18_chitinase"/>
    <property type="match status" value="1"/>
</dbReference>
<evidence type="ECO:0000259" key="9">
    <source>
        <dbReference type="PROSITE" id="PS51272"/>
    </source>
</evidence>
<keyword evidence="5" id="KW-0119">Carbohydrate metabolism</keyword>
<dbReference type="InterPro" id="IPR017853">
    <property type="entry name" value="GH"/>
</dbReference>
<dbReference type="GO" id="GO:0008061">
    <property type="term" value="F:chitin binding"/>
    <property type="evidence" value="ECO:0007669"/>
    <property type="project" value="InterPro"/>
</dbReference>
<keyword evidence="5" id="KW-0624">Polysaccharide degradation</keyword>
<protein>
    <recommendedName>
        <fullName evidence="2">chitinase</fullName>
        <ecNumber evidence="2">3.2.1.14</ecNumber>
    </recommendedName>
</protein>
<proteinExistence type="inferred from homology"/>
<dbReference type="GO" id="GO:0006032">
    <property type="term" value="P:chitin catabolic process"/>
    <property type="evidence" value="ECO:0007669"/>
    <property type="project" value="UniProtKB-KW"/>
</dbReference>
<keyword evidence="3" id="KW-0677">Repeat</keyword>
<dbReference type="InterPro" id="IPR001223">
    <property type="entry name" value="Glyco_hydro18_cat"/>
</dbReference>
<keyword evidence="6 7" id="KW-0326">Glycosidase</keyword>
<evidence type="ECO:0000256" key="4">
    <source>
        <dbReference type="ARBA" id="ARBA00022801"/>
    </source>
</evidence>
<evidence type="ECO:0000256" key="1">
    <source>
        <dbReference type="ARBA" id="ARBA00000822"/>
    </source>
</evidence>
<keyword evidence="4 7" id="KW-0378">Hydrolase</keyword>
<dbReference type="EC" id="3.2.1.14" evidence="2"/>